<feature type="transmembrane region" description="Helical" evidence="7">
    <location>
        <begin position="201"/>
        <end position="218"/>
    </location>
</feature>
<comment type="caution">
    <text evidence="9">The sequence shown here is derived from an EMBL/GenBank/DDBJ whole genome shotgun (WGS) entry which is preliminary data.</text>
</comment>
<feature type="transmembrane region" description="Helical" evidence="7">
    <location>
        <begin position="174"/>
        <end position="194"/>
    </location>
</feature>
<name>A0A2R5EXG1_9BACL</name>
<dbReference type="InterPro" id="IPR050545">
    <property type="entry name" value="Mycobact_MmpL"/>
</dbReference>
<evidence type="ECO:0000259" key="8">
    <source>
        <dbReference type="PROSITE" id="PS50156"/>
    </source>
</evidence>
<sequence>MRWWSTNRVWLLIVMAWLLLAGLLSVVADSSKEQTSPVTNHGLPEHSQSAQAQKLVDRYFPSDEGIPLFVVLSRDTAFTEQEIMDYSVFLEKVLESRELKAIHVAELPSSARQSFVAEDAKTFFVPGFLTADLENDAVMELLDVMKEETLAGLPSDVQLDYTGPAGIMADTTRVFSSADVVLILSTVAIIFLILIVIYRSLLLAILPLIGAGIAYAVVDRLLGLMGQLDIFVIEKQALSIMMVLLFAVITDYSLLLFSRFKENLLEGFSVQDAMKLAVRNVTEPILFSGGTVLMSMLTLFFASFESYRNFAPVFAVAVAVMIAAGLTLMPALFALAGTKAFWPFRIDKHRVKPVEQTYWGRFSLFVTTNPKKSLAAVMLVLAIGIAMISPIKYTFNLLDSFPQEMSSVKGYQKLSDAFSSGDVSPSTIIVESSENLSAEQIRRLAEVLKEREGVASVHTTQLSDQSEKVAKLTLVPVHNPFTDKAFLTTDTILADQRSLLQDSGIEDAKLWIAGDTAVNSDIKAVNAFDEQIVMIIVALLILFMLLLQTRSWIMPIYMLVTILLSYSAALGITVFVFQNMLGYEGLSYRIPLYTFLFIVALGVDYSIMLVARIREEQKTRSYTEAVRMGLAKTGGVISSAGFILAATFTVLMTQPVVELRAFGFAVAVGVLLDTFLVRPIALPALMMLIRRREKRL</sequence>
<feature type="domain" description="SSD" evidence="8">
    <location>
        <begin position="552"/>
        <end position="687"/>
    </location>
</feature>
<accession>A0A2R5EXG1</accession>
<feature type="transmembrane region" description="Helical" evidence="7">
    <location>
        <begin position="238"/>
        <end position="257"/>
    </location>
</feature>
<comment type="subcellular location">
    <subcellularLocation>
        <location evidence="1">Cell membrane</location>
        <topology evidence="1">Multi-pass membrane protein</topology>
    </subcellularLocation>
</comment>
<evidence type="ECO:0000313" key="9">
    <source>
        <dbReference type="EMBL" id="GBG08503.1"/>
    </source>
</evidence>
<keyword evidence="10" id="KW-1185">Reference proteome</keyword>
<gene>
    <name evidence="9" type="ORF">PAT3040_03089</name>
</gene>
<dbReference type="Gene3D" id="1.20.1640.10">
    <property type="entry name" value="Multidrug efflux transporter AcrB transmembrane domain"/>
    <property type="match status" value="2"/>
</dbReference>
<evidence type="ECO:0000256" key="4">
    <source>
        <dbReference type="ARBA" id="ARBA00022692"/>
    </source>
</evidence>
<keyword evidence="5 7" id="KW-1133">Transmembrane helix</keyword>
<feature type="transmembrane region" description="Helical" evidence="7">
    <location>
        <begin position="556"/>
        <end position="578"/>
    </location>
</feature>
<feature type="transmembrane region" description="Helical" evidence="7">
    <location>
        <begin position="374"/>
        <end position="395"/>
    </location>
</feature>
<comment type="similarity">
    <text evidence="2">Belongs to the resistance-nodulation-cell division (RND) (TC 2.A.6) family. MmpL subfamily.</text>
</comment>
<dbReference type="InterPro" id="IPR004869">
    <property type="entry name" value="MMPL_dom"/>
</dbReference>
<dbReference type="PROSITE" id="PS50156">
    <property type="entry name" value="SSD"/>
    <property type="match status" value="1"/>
</dbReference>
<dbReference type="SUPFAM" id="SSF82866">
    <property type="entry name" value="Multidrug efflux transporter AcrB transmembrane domain"/>
    <property type="match status" value="2"/>
</dbReference>
<dbReference type="PANTHER" id="PTHR33406:SF6">
    <property type="entry name" value="MEMBRANE PROTEIN YDGH-RELATED"/>
    <property type="match status" value="1"/>
</dbReference>
<dbReference type="Proteomes" id="UP000245202">
    <property type="component" value="Unassembled WGS sequence"/>
</dbReference>
<organism evidence="9 10">
    <name type="scientific">Paenibacillus agaridevorans</name>
    <dbReference type="NCBI Taxonomy" id="171404"/>
    <lineage>
        <taxon>Bacteria</taxon>
        <taxon>Bacillati</taxon>
        <taxon>Bacillota</taxon>
        <taxon>Bacilli</taxon>
        <taxon>Bacillales</taxon>
        <taxon>Paenibacillaceae</taxon>
        <taxon>Paenibacillus</taxon>
    </lineage>
</organism>
<evidence type="ECO:0000256" key="3">
    <source>
        <dbReference type="ARBA" id="ARBA00022475"/>
    </source>
</evidence>
<feature type="transmembrane region" description="Helical" evidence="7">
    <location>
        <begin position="310"/>
        <end position="335"/>
    </location>
</feature>
<protein>
    <recommendedName>
        <fullName evidence="8">SSD domain-containing protein</fullName>
    </recommendedName>
</protein>
<evidence type="ECO:0000256" key="2">
    <source>
        <dbReference type="ARBA" id="ARBA00010157"/>
    </source>
</evidence>
<keyword evidence="4 7" id="KW-0812">Transmembrane</keyword>
<evidence type="ECO:0000313" key="10">
    <source>
        <dbReference type="Proteomes" id="UP000245202"/>
    </source>
</evidence>
<evidence type="ECO:0000256" key="7">
    <source>
        <dbReference type="SAM" id="Phobius"/>
    </source>
</evidence>
<keyword evidence="6 7" id="KW-0472">Membrane</keyword>
<evidence type="ECO:0000256" key="5">
    <source>
        <dbReference type="ARBA" id="ARBA00022989"/>
    </source>
</evidence>
<feature type="transmembrane region" description="Helical" evidence="7">
    <location>
        <begin position="532"/>
        <end position="549"/>
    </location>
</feature>
<feature type="transmembrane region" description="Helical" evidence="7">
    <location>
        <begin position="664"/>
        <end position="689"/>
    </location>
</feature>
<evidence type="ECO:0000256" key="1">
    <source>
        <dbReference type="ARBA" id="ARBA00004651"/>
    </source>
</evidence>
<feature type="transmembrane region" description="Helical" evidence="7">
    <location>
        <begin position="590"/>
        <end position="610"/>
    </location>
</feature>
<dbReference type="RefSeq" id="WP_108993442.1">
    <property type="nucleotide sequence ID" value="NZ_BDQX01000171.1"/>
</dbReference>
<feature type="transmembrane region" description="Helical" evidence="7">
    <location>
        <begin position="284"/>
        <end position="304"/>
    </location>
</feature>
<dbReference type="InterPro" id="IPR000731">
    <property type="entry name" value="SSD"/>
</dbReference>
<proteinExistence type="inferred from homology"/>
<dbReference type="AlphaFoldDB" id="A0A2R5EXG1"/>
<dbReference type="PANTHER" id="PTHR33406">
    <property type="entry name" value="MEMBRANE PROTEIN MJ1562-RELATED"/>
    <property type="match status" value="1"/>
</dbReference>
<evidence type="ECO:0000256" key="6">
    <source>
        <dbReference type="ARBA" id="ARBA00023136"/>
    </source>
</evidence>
<keyword evidence="3" id="KW-1003">Cell membrane</keyword>
<feature type="transmembrane region" description="Helical" evidence="7">
    <location>
        <begin position="630"/>
        <end position="652"/>
    </location>
</feature>
<dbReference type="Pfam" id="PF03176">
    <property type="entry name" value="MMPL"/>
    <property type="match status" value="2"/>
</dbReference>
<dbReference type="GO" id="GO:0005886">
    <property type="term" value="C:plasma membrane"/>
    <property type="evidence" value="ECO:0007669"/>
    <property type="project" value="UniProtKB-SubCell"/>
</dbReference>
<reference evidence="9 10" key="1">
    <citation type="submission" date="2017-08" db="EMBL/GenBank/DDBJ databases">
        <title>Substantial Increase in Enzyme Production by Combined Drug-Resistance Mutations in Paenibacillus agaridevorans.</title>
        <authorList>
            <person name="Tanaka Y."/>
            <person name="Funane K."/>
            <person name="Hosaka T."/>
            <person name="Shiwa Y."/>
            <person name="Fujita N."/>
            <person name="Miyazaki T."/>
            <person name="Yoshikawa H."/>
            <person name="Murakami K."/>
            <person name="Kasahara K."/>
            <person name="Inaoka T."/>
            <person name="Hiraga Y."/>
            <person name="Ochi K."/>
        </authorList>
    </citation>
    <scope>NUCLEOTIDE SEQUENCE [LARGE SCALE GENOMIC DNA]</scope>
    <source>
        <strain evidence="9 10">T-3040</strain>
    </source>
</reference>
<dbReference type="EMBL" id="BDQX01000171">
    <property type="protein sequence ID" value="GBG08503.1"/>
    <property type="molecule type" value="Genomic_DNA"/>
</dbReference>